<reference evidence="2" key="1">
    <citation type="submission" date="2017-07" db="EMBL/GenBank/DDBJ databases">
        <title>Taro Niue Genome Assembly and Annotation.</title>
        <authorList>
            <person name="Atibalentja N."/>
            <person name="Keating K."/>
            <person name="Fields C.J."/>
        </authorList>
    </citation>
    <scope>NUCLEOTIDE SEQUENCE</scope>
    <source>
        <strain evidence="2">Niue_2</strain>
        <tissue evidence="2">Leaf</tissue>
    </source>
</reference>
<feature type="compositionally biased region" description="Basic and acidic residues" evidence="1">
    <location>
        <begin position="96"/>
        <end position="106"/>
    </location>
</feature>
<dbReference type="EMBL" id="NMUH01003892">
    <property type="protein sequence ID" value="MQM07523.1"/>
    <property type="molecule type" value="Genomic_DNA"/>
</dbReference>
<dbReference type="Proteomes" id="UP000652761">
    <property type="component" value="Unassembled WGS sequence"/>
</dbReference>
<comment type="caution">
    <text evidence="2">The sequence shown here is derived from an EMBL/GenBank/DDBJ whole genome shotgun (WGS) entry which is preliminary data.</text>
</comment>
<name>A0A843W8T0_COLES</name>
<gene>
    <name evidence="2" type="ORF">Taro_040363</name>
</gene>
<accession>A0A843W8T0</accession>
<sequence length="172" mass="19380">MRGTGTGLTGVPAHTTSSPYFQTMIDSMNEAGPGLKAPTPKEIYEREALSPLIDVDELLDEKHLLNAWVETRQERDVPEFDPHDCSWAEGELDGVEARDPELRVSEDPPLLSQPVTSTVRERPQHSAILPETSRVPTTHPTLRRAATQKERSSKAIEQEKRTYTKQKKRKVQ</sequence>
<dbReference type="OrthoDB" id="784036at2759"/>
<feature type="compositionally biased region" description="Basic residues" evidence="1">
    <location>
        <begin position="163"/>
        <end position="172"/>
    </location>
</feature>
<proteinExistence type="predicted"/>
<organism evidence="2 3">
    <name type="scientific">Colocasia esculenta</name>
    <name type="common">Wild taro</name>
    <name type="synonym">Arum esculentum</name>
    <dbReference type="NCBI Taxonomy" id="4460"/>
    <lineage>
        <taxon>Eukaryota</taxon>
        <taxon>Viridiplantae</taxon>
        <taxon>Streptophyta</taxon>
        <taxon>Embryophyta</taxon>
        <taxon>Tracheophyta</taxon>
        <taxon>Spermatophyta</taxon>
        <taxon>Magnoliopsida</taxon>
        <taxon>Liliopsida</taxon>
        <taxon>Araceae</taxon>
        <taxon>Aroideae</taxon>
        <taxon>Colocasieae</taxon>
        <taxon>Colocasia</taxon>
    </lineage>
</organism>
<dbReference type="AlphaFoldDB" id="A0A843W8T0"/>
<evidence type="ECO:0000256" key="1">
    <source>
        <dbReference type="SAM" id="MobiDB-lite"/>
    </source>
</evidence>
<evidence type="ECO:0000313" key="3">
    <source>
        <dbReference type="Proteomes" id="UP000652761"/>
    </source>
</evidence>
<keyword evidence="3" id="KW-1185">Reference proteome</keyword>
<evidence type="ECO:0000313" key="2">
    <source>
        <dbReference type="EMBL" id="MQM07523.1"/>
    </source>
</evidence>
<feature type="region of interest" description="Disordered" evidence="1">
    <location>
        <begin position="96"/>
        <end position="172"/>
    </location>
</feature>
<feature type="compositionally biased region" description="Basic and acidic residues" evidence="1">
    <location>
        <begin position="147"/>
        <end position="162"/>
    </location>
</feature>
<protein>
    <submittedName>
        <fullName evidence="2">Uncharacterized protein</fullName>
    </submittedName>
</protein>